<gene>
    <name evidence="1" type="ORF">EDD71_10370</name>
</gene>
<organism evidence="1 2">
    <name type="scientific">Fonticella tunisiensis</name>
    <dbReference type="NCBI Taxonomy" id="1096341"/>
    <lineage>
        <taxon>Bacteria</taxon>
        <taxon>Bacillati</taxon>
        <taxon>Bacillota</taxon>
        <taxon>Clostridia</taxon>
        <taxon>Eubacteriales</taxon>
        <taxon>Clostridiaceae</taxon>
        <taxon>Fonticella</taxon>
    </lineage>
</organism>
<dbReference type="RefSeq" id="WP_133627200.1">
    <property type="nucleotide sequence ID" value="NZ_SOAZ01000003.1"/>
</dbReference>
<dbReference type="OrthoDB" id="1902819at2"/>
<dbReference type="AlphaFoldDB" id="A0A4R7KSL4"/>
<evidence type="ECO:0000313" key="2">
    <source>
        <dbReference type="Proteomes" id="UP000295325"/>
    </source>
</evidence>
<dbReference type="Proteomes" id="UP000295325">
    <property type="component" value="Unassembled WGS sequence"/>
</dbReference>
<accession>A0A4R7KSL4</accession>
<protein>
    <submittedName>
        <fullName evidence="1">Uncharacterized protein</fullName>
    </submittedName>
</protein>
<comment type="caution">
    <text evidence="1">The sequence shown here is derived from an EMBL/GenBank/DDBJ whole genome shotgun (WGS) entry which is preliminary data.</text>
</comment>
<sequence>MGKINKYVKETNHFKSILREEYLKVFDEIISYIRASELPESDAELLIQDILSNFLEGQKRAGV</sequence>
<dbReference type="SUPFAM" id="SSF158560">
    <property type="entry name" value="BH3980-like"/>
    <property type="match status" value="1"/>
</dbReference>
<keyword evidence="2" id="KW-1185">Reference proteome</keyword>
<dbReference type="EMBL" id="SOAZ01000003">
    <property type="protein sequence ID" value="TDT62797.1"/>
    <property type="molecule type" value="Genomic_DNA"/>
</dbReference>
<reference evidence="1 2" key="1">
    <citation type="submission" date="2019-03" db="EMBL/GenBank/DDBJ databases">
        <title>Genomic Encyclopedia of Type Strains, Phase IV (KMG-IV): sequencing the most valuable type-strain genomes for metagenomic binning, comparative biology and taxonomic classification.</title>
        <authorList>
            <person name="Goeker M."/>
        </authorList>
    </citation>
    <scope>NUCLEOTIDE SEQUENCE [LARGE SCALE GENOMIC DNA]</scope>
    <source>
        <strain evidence="1 2">DSM 24455</strain>
    </source>
</reference>
<name>A0A4R7KSL4_9CLOT</name>
<proteinExistence type="predicted"/>
<evidence type="ECO:0000313" key="1">
    <source>
        <dbReference type="EMBL" id="TDT62797.1"/>
    </source>
</evidence>